<feature type="region of interest" description="Disordered" evidence="5">
    <location>
        <begin position="183"/>
        <end position="203"/>
    </location>
</feature>
<dbReference type="Pfam" id="PF03018">
    <property type="entry name" value="Dirigent"/>
    <property type="match status" value="1"/>
</dbReference>
<evidence type="ECO:0000256" key="4">
    <source>
        <dbReference type="RuleBase" id="RU363099"/>
    </source>
</evidence>
<feature type="chain" id="PRO_5042670575" description="Dirigent protein" evidence="4">
    <location>
        <begin position="23"/>
        <end position="404"/>
    </location>
</feature>
<evidence type="ECO:0000313" key="7">
    <source>
        <dbReference type="Proteomes" id="UP001428341"/>
    </source>
</evidence>
<comment type="subcellular location">
    <subcellularLocation>
        <location evidence="4">Secreted</location>
        <location evidence="4">Extracellular space</location>
        <location evidence="4">Apoplast</location>
    </subcellularLocation>
</comment>
<proteinExistence type="inferred from homology"/>
<name>A0AAP0QID4_9ROSI</name>
<evidence type="ECO:0000256" key="2">
    <source>
        <dbReference type="ARBA" id="ARBA00011738"/>
    </source>
</evidence>
<organism evidence="6 7">
    <name type="scientific">Citrus x changshan-huyou</name>
    <dbReference type="NCBI Taxonomy" id="2935761"/>
    <lineage>
        <taxon>Eukaryota</taxon>
        <taxon>Viridiplantae</taxon>
        <taxon>Streptophyta</taxon>
        <taxon>Embryophyta</taxon>
        <taxon>Tracheophyta</taxon>
        <taxon>Spermatophyta</taxon>
        <taxon>Magnoliopsida</taxon>
        <taxon>eudicotyledons</taxon>
        <taxon>Gunneridae</taxon>
        <taxon>Pentapetalae</taxon>
        <taxon>rosids</taxon>
        <taxon>malvids</taxon>
        <taxon>Sapindales</taxon>
        <taxon>Rutaceae</taxon>
        <taxon>Aurantioideae</taxon>
        <taxon>Citrus</taxon>
    </lineage>
</organism>
<evidence type="ECO:0000313" key="6">
    <source>
        <dbReference type="EMBL" id="KAK9198798.1"/>
    </source>
</evidence>
<comment type="function">
    <text evidence="4">Dirigent proteins impart stereoselectivity on the phenoxy radical-coupling reaction, yielding optically active lignans from two molecules of coniferyl alcohol in the biosynthesis of lignans, flavonolignans, and alkaloids and thus plays a central role in plant secondary metabolism.</text>
</comment>
<dbReference type="InterPro" id="IPR004265">
    <property type="entry name" value="Dirigent"/>
</dbReference>
<gene>
    <name evidence="6" type="ORF">WN944_013984</name>
</gene>
<dbReference type="Gene3D" id="2.40.480.10">
    <property type="entry name" value="Allene oxide cyclase-like"/>
    <property type="match status" value="1"/>
</dbReference>
<dbReference type="InterPro" id="IPR044859">
    <property type="entry name" value="Allene_oxi_cyc_Dirigent"/>
</dbReference>
<comment type="similarity">
    <text evidence="1 4">Belongs to the plant dirigent protein family.</text>
</comment>
<dbReference type="GO" id="GO:0048046">
    <property type="term" value="C:apoplast"/>
    <property type="evidence" value="ECO:0007669"/>
    <property type="project" value="UniProtKB-SubCell"/>
</dbReference>
<keyword evidence="4" id="KW-0052">Apoplast</keyword>
<feature type="region of interest" description="Disordered" evidence="5">
    <location>
        <begin position="215"/>
        <end position="242"/>
    </location>
</feature>
<evidence type="ECO:0000256" key="3">
    <source>
        <dbReference type="ARBA" id="ARBA00022525"/>
    </source>
</evidence>
<feature type="compositionally biased region" description="Polar residues" evidence="5">
    <location>
        <begin position="218"/>
        <end position="242"/>
    </location>
</feature>
<dbReference type="PANTHER" id="PTHR21495">
    <property type="entry name" value="NUCLEOPORIN-RELATED"/>
    <property type="match status" value="1"/>
</dbReference>
<comment type="subunit">
    <text evidence="2 4">Homodimer.</text>
</comment>
<dbReference type="GO" id="GO:0009699">
    <property type="term" value="P:phenylpropanoid biosynthetic process"/>
    <property type="evidence" value="ECO:0007669"/>
    <property type="project" value="UniProtKB-ARBA"/>
</dbReference>
<dbReference type="Proteomes" id="UP001428341">
    <property type="component" value="Unassembled WGS sequence"/>
</dbReference>
<keyword evidence="3 4" id="KW-0964">Secreted</keyword>
<evidence type="ECO:0000256" key="1">
    <source>
        <dbReference type="ARBA" id="ARBA00010746"/>
    </source>
</evidence>
<dbReference type="AlphaFoldDB" id="A0AAP0QID4"/>
<evidence type="ECO:0000256" key="5">
    <source>
        <dbReference type="SAM" id="MobiDB-lite"/>
    </source>
</evidence>
<protein>
    <recommendedName>
        <fullName evidence="4">Dirigent protein</fullName>
    </recommendedName>
</protein>
<sequence length="404" mass="44859">MALSGKFLFLVGVLTLFCTTEAMKSKVTRMQFYMHDIVSGPNATAVPVAGRSNFTSPDPIKAVFGSVFVMDNPLTMTPDPNSTVIGRAQGIYAMSSQQDEFSLLMTLTYGFTSGPYNGSSFSVLGRNPVMNEVREMPIVGGTGIFRLARGYCLAKTSSMDQMDAVIGYNVTFPLDDETDTTCQSSSAQVYDTKDKTGNRSGKNLLRRNRWNKRRCARTNMTSPSSTQGGNNNNPISAENASSINNDASWPSFADEDYIVFCFKEDGAFDVVKDCKSEASNHIECTRRSSWYINRKKSSDGEEARTEYISRHDIIPTSDAEDEEEESIFMDAETPSSRIQREYQIEEMVSAGSSDSYQSDNSTGSFAFPVLGWEWMGSPAQWPKSEGLQLRKNKARSLTFQCCRF</sequence>
<dbReference type="EMBL" id="JBCGBO010000005">
    <property type="protein sequence ID" value="KAK9198798.1"/>
    <property type="molecule type" value="Genomic_DNA"/>
</dbReference>
<keyword evidence="4" id="KW-0732">Signal</keyword>
<comment type="caution">
    <text evidence="6">The sequence shown here is derived from an EMBL/GenBank/DDBJ whole genome shotgun (WGS) entry which is preliminary data.</text>
</comment>
<keyword evidence="7" id="KW-1185">Reference proteome</keyword>
<reference evidence="6 7" key="1">
    <citation type="submission" date="2024-05" db="EMBL/GenBank/DDBJ databases">
        <title>Haplotype-resolved chromosome-level genome assembly of Huyou (Citrus changshanensis).</title>
        <authorList>
            <person name="Miao C."/>
            <person name="Chen W."/>
            <person name="Wu Y."/>
            <person name="Wang L."/>
            <person name="Zhao S."/>
            <person name="Grierson D."/>
            <person name="Xu C."/>
            <person name="Chen K."/>
        </authorList>
    </citation>
    <scope>NUCLEOTIDE SEQUENCE [LARGE SCALE GENOMIC DNA]</scope>
    <source>
        <strain evidence="6">01-14</strain>
        <tissue evidence="6">Leaf</tissue>
    </source>
</reference>
<feature type="signal peptide" evidence="4">
    <location>
        <begin position="1"/>
        <end position="22"/>
    </location>
</feature>
<accession>A0AAP0QID4</accession>